<dbReference type="InterPro" id="IPR011990">
    <property type="entry name" value="TPR-like_helical_dom_sf"/>
</dbReference>
<dbReference type="SUPFAM" id="SSF48452">
    <property type="entry name" value="TPR-like"/>
    <property type="match status" value="1"/>
</dbReference>
<keyword evidence="3" id="KW-1185">Reference proteome</keyword>
<dbReference type="Proteomes" id="UP000317839">
    <property type="component" value="Unassembled WGS sequence"/>
</dbReference>
<reference evidence="2 3" key="1">
    <citation type="submission" date="2019-06" db="EMBL/GenBank/DDBJ databases">
        <title>Draft genome of Aliikangiella marina GYP-15.</title>
        <authorList>
            <person name="Wang G."/>
        </authorList>
    </citation>
    <scope>NUCLEOTIDE SEQUENCE [LARGE SCALE GENOMIC DNA]</scope>
    <source>
        <strain evidence="2 3">GYP-15</strain>
    </source>
</reference>
<keyword evidence="1" id="KW-0802">TPR repeat</keyword>
<name>A0A545TI83_9GAMM</name>
<dbReference type="InterPro" id="IPR019734">
    <property type="entry name" value="TPR_rpt"/>
</dbReference>
<evidence type="ECO:0000256" key="1">
    <source>
        <dbReference type="PROSITE-ProRule" id="PRU00339"/>
    </source>
</evidence>
<gene>
    <name evidence="2" type="ORF">FLL45_03020</name>
</gene>
<dbReference type="Pfam" id="PF13414">
    <property type="entry name" value="TPR_11"/>
    <property type="match status" value="1"/>
</dbReference>
<sequence>MAMKFDSFLKAFGLILGCFILSSCGTNPAKKTIGLLHTDNKPAELRSTVQFIPQRTKDAETGLLVPYVAELNPYTTQSSRIDVDSVKNFIAAKNAVQNGNLKQAKLLLNKITLNDAELSGPWVVLGDIARQQNDSETAIASYKKAIEINLDNVNAYIRLAILQRELGQFIDSQNTYSWALSRWKDFPEAHLNLAVLYDIYLNKPLKAQRHMEAYLFLTEGKNKRHTKWLEEIQSRTGEAINLPVEKRQASTLAASNP</sequence>
<proteinExistence type="predicted"/>
<dbReference type="RefSeq" id="WP_142888299.1">
    <property type="nucleotide sequence ID" value="NZ_VIKR01000001.1"/>
</dbReference>
<evidence type="ECO:0000313" key="2">
    <source>
        <dbReference type="EMBL" id="TQV76939.1"/>
    </source>
</evidence>
<dbReference type="PROSITE" id="PS51257">
    <property type="entry name" value="PROKAR_LIPOPROTEIN"/>
    <property type="match status" value="1"/>
</dbReference>
<dbReference type="PROSITE" id="PS50005">
    <property type="entry name" value="TPR"/>
    <property type="match status" value="1"/>
</dbReference>
<dbReference type="AlphaFoldDB" id="A0A545TI83"/>
<dbReference type="OrthoDB" id="255821at2"/>
<comment type="caution">
    <text evidence="2">The sequence shown here is derived from an EMBL/GenBank/DDBJ whole genome shotgun (WGS) entry which is preliminary data.</text>
</comment>
<accession>A0A545TI83</accession>
<feature type="repeat" description="TPR" evidence="1">
    <location>
        <begin position="119"/>
        <end position="152"/>
    </location>
</feature>
<protein>
    <submittedName>
        <fullName evidence="2">Tetratricopeptide repeat protein</fullName>
    </submittedName>
</protein>
<dbReference type="EMBL" id="VIKR01000001">
    <property type="protein sequence ID" value="TQV76939.1"/>
    <property type="molecule type" value="Genomic_DNA"/>
</dbReference>
<dbReference type="Gene3D" id="1.25.40.10">
    <property type="entry name" value="Tetratricopeptide repeat domain"/>
    <property type="match status" value="1"/>
</dbReference>
<dbReference type="SMART" id="SM00028">
    <property type="entry name" value="TPR"/>
    <property type="match status" value="2"/>
</dbReference>
<evidence type="ECO:0000313" key="3">
    <source>
        <dbReference type="Proteomes" id="UP000317839"/>
    </source>
</evidence>
<organism evidence="2 3">
    <name type="scientific">Aliikangiella marina</name>
    <dbReference type="NCBI Taxonomy" id="1712262"/>
    <lineage>
        <taxon>Bacteria</taxon>
        <taxon>Pseudomonadati</taxon>
        <taxon>Pseudomonadota</taxon>
        <taxon>Gammaproteobacteria</taxon>
        <taxon>Oceanospirillales</taxon>
        <taxon>Pleioneaceae</taxon>
        <taxon>Aliikangiella</taxon>
    </lineage>
</organism>